<dbReference type="InterPro" id="IPR036063">
    <property type="entry name" value="Smr_dom_sf"/>
</dbReference>
<dbReference type="InterPro" id="IPR009060">
    <property type="entry name" value="UBA-like_sf"/>
</dbReference>
<name>D4D2C1_TRIVH</name>
<dbReference type="HOGENOM" id="CLU_023589_0_0_1"/>
<evidence type="ECO:0000259" key="3">
    <source>
        <dbReference type="PROSITE" id="PS51140"/>
    </source>
</evidence>
<organism evidence="4 5">
    <name type="scientific">Trichophyton verrucosum (strain HKI 0517)</name>
    <dbReference type="NCBI Taxonomy" id="663202"/>
    <lineage>
        <taxon>Eukaryota</taxon>
        <taxon>Fungi</taxon>
        <taxon>Dikarya</taxon>
        <taxon>Ascomycota</taxon>
        <taxon>Pezizomycotina</taxon>
        <taxon>Eurotiomycetes</taxon>
        <taxon>Eurotiomycetidae</taxon>
        <taxon>Onygenales</taxon>
        <taxon>Arthrodermataceae</taxon>
        <taxon>Trichophyton</taxon>
    </lineage>
</organism>
<gene>
    <name evidence="4" type="ORF">TRV_01224</name>
</gene>
<evidence type="ECO:0000259" key="2">
    <source>
        <dbReference type="PROSITE" id="PS50828"/>
    </source>
</evidence>
<sequence length="655" mass="71813">MFHRCWLPLPNNRPKEQEGEKNEARDAASRRMTASTRRQKIKEREEEDGTTRRKQHELAAFSVAKSYYKCHLGLSVLSILIQAQEMQLSTSHSIRSNQELENEYCPPLDPALFVAIVSDYALDDQSAIQQLRETLDALKISAFEQEDAIFDPSGTSGFDFPEDASAIASAQSEPQTLGSHETNTTSLGSTVSSLGVESSNDPGQRTRGGNGDPKWSGDSTTAVKGLNRSNSEDQAQYLNEMFPSIDRYTVLHTLDKYGGNVDKAMDVLLNSSFFENGQTSGTDEDQILVPKGVEGFEHSVGNGKSRRRGKKNKNKQHLQHLSESDLSQTSLSYSSGTKPENRWDNGKKDMEFIASRTFLTMSTISSAYHSNGASLPATIRALTRDEAKKSSAEGVGDDVTRSQIAELQEEFAALSHQELVGLLRLTRNCISAANELARIMVIEPIPSLIQPEYRATGPSGSLQATTTSNTSRTPTRSSSVPAATAVRPNYNPVISRAIADRHLIASQQAFEKAHSAYRRGKSDRLMGGAAGYYSSLGREHFEKAKRESAIAADALVYSQSTSNVLDLHGVSVQDAVRIAKRSVESWWESLGDEKYSNRLRAQPGARSYRVVTGLGRHSKNGTARLGPAVARCLVREGWKVEVERGALVVTGQVGY</sequence>
<proteinExistence type="predicted"/>
<dbReference type="PANTHER" id="PTHR46535:SF1">
    <property type="entry name" value="NEDD4-BINDING PROTEIN 2"/>
    <property type="match status" value="1"/>
</dbReference>
<dbReference type="SMART" id="SM01162">
    <property type="entry name" value="DUF1771"/>
    <property type="match status" value="1"/>
</dbReference>
<dbReference type="Gene3D" id="1.10.8.10">
    <property type="entry name" value="DNA helicase RuvA subunit, C-terminal domain"/>
    <property type="match status" value="1"/>
</dbReference>
<dbReference type="InterPro" id="IPR052772">
    <property type="entry name" value="Endo/PolyKinase_Domain-Protein"/>
</dbReference>
<feature type="domain" description="Smr" evidence="2">
    <location>
        <begin position="565"/>
        <end position="652"/>
    </location>
</feature>
<feature type="compositionally biased region" description="Low complexity" evidence="1">
    <location>
        <begin position="324"/>
        <end position="335"/>
    </location>
</feature>
<dbReference type="KEGG" id="tve:TRV_01224"/>
<dbReference type="InterPro" id="IPR002625">
    <property type="entry name" value="Smr_dom"/>
</dbReference>
<feature type="compositionally biased region" description="Basic residues" evidence="1">
    <location>
        <begin position="304"/>
        <end position="318"/>
    </location>
</feature>
<comment type="caution">
    <text evidence="4">The sequence shown here is derived from an EMBL/GenBank/DDBJ whole genome shotgun (WGS) entry which is preliminary data.</text>
</comment>
<keyword evidence="5" id="KW-1185">Reference proteome</keyword>
<feature type="compositionally biased region" description="Polar residues" evidence="1">
    <location>
        <begin position="171"/>
        <end position="181"/>
    </location>
</feature>
<dbReference type="InterPro" id="IPR058864">
    <property type="entry name" value="UBA_10"/>
</dbReference>
<dbReference type="OrthoDB" id="443981at2759"/>
<dbReference type="PROSITE" id="PS50828">
    <property type="entry name" value="SMR"/>
    <property type="match status" value="1"/>
</dbReference>
<feature type="region of interest" description="Disordered" evidence="1">
    <location>
        <begin position="453"/>
        <end position="484"/>
    </location>
</feature>
<evidence type="ECO:0000313" key="4">
    <source>
        <dbReference type="EMBL" id="EFE43997.1"/>
    </source>
</evidence>
<dbReference type="GO" id="GO:0004519">
    <property type="term" value="F:endonuclease activity"/>
    <property type="evidence" value="ECO:0007669"/>
    <property type="project" value="TreeGrafter"/>
</dbReference>
<accession>D4D2C1</accession>
<evidence type="ECO:0000313" key="5">
    <source>
        <dbReference type="Proteomes" id="UP000008383"/>
    </source>
</evidence>
<feature type="region of interest" description="Disordered" evidence="1">
    <location>
        <begin position="1"/>
        <end position="52"/>
    </location>
</feature>
<dbReference type="PANTHER" id="PTHR46535">
    <property type="entry name" value="NEDD4-BINDING PROTEIN 2"/>
    <property type="match status" value="1"/>
</dbReference>
<dbReference type="InterPro" id="IPR003892">
    <property type="entry name" value="CUE"/>
</dbReference>
<feature type="region of interest" description="Disordered" evidence="1">
    <location>
        <begin position="171"/>
        <end position="220"/>
    </location>
</feature>
<feature type="compositionally biased region" description="Basic and acidic residues" evidence="1">
    <location>
        <begin position="13"/>
        <end position="29"/>
    </location>
</feature>
<dbReference type="Proteomes" id="UP000008383">
    <property type="component" value="Unassembled WGS sequence"/>
</dbReference>
<feature type="region of interest" description="Disordered" evidence="1">
    <location>
        <begin position="295"/>
        <end position="347"/>
    </location>
</feature>
<protein>
    <submittedName>
        <fullName evidence="4">Smr domain protein</fullName>
    </submittedName>
</protein>
<dbReference type="SUPFAM" id="SSF46934">
    <property type="entry name" value="UBA-like"/>
    <property type="match status" value="1"/>
</dbReference>
<feature type="domain" description="CUE" evidence="3">
    <location>
        <begin position="230"/>
        <end position="273"/>
    </location>
</feature>
<dbReference type="CDD" id="cd14279">
    <property type="entry name" value="CUE"/>
    <property type="match status" value="1"/>
</dbReference>
<dbReference type="GO" id="GO:0005634">
    <property type="term" value="C:nucleus"/>
    <property type="evidence" value="ECO:0007669"/>
    <property type="project" value="TreeGrafter"/>
</dbReference>
<dbReference type="PROSITE" id="PS51140">
    <property type="entry name" value="CUE"/>
    <property type="match status" value="1"/>
</dbReference>
<dbReference type="RefSeq" id="XP_003024608.1">
    <property type="nucleotide sequence ID" value="XM_003024562.1"/>
</dbReference>
<feature type="compositionally biased region" description="Low complexity" evidence="1">
    <location>
        <begin position="182"/>
        <end position="200"/>
    </location>
</feature>
<dbReference type="Gene3D" id="3.30.1370.110">
    <property type="match status" value="1"/>
</dbReference>
<dbReference type="GO" id="GO:0043130">
    <property type="term" value="F:ubiquitin binding"/>
    <property type="evidence" value="ECO:0007669"/>
    <property type="project" value="InterPro"/>
</dbReference>
<dbReference type="EMBL" id="ACYE01000066">
    <property type="protein sequence ID" value="EFE43997.1"/>
    <property type="molecule type" value="Genomic_DNA"/>
</dbReference>
<reference evidence="5" key="1">
    <citation type="journal article" date="2011" name="Genome Biol.">
        <title>Comparative and functional genomics provide insights into the pathogenicity of dermatophytic fungi.</title>
        <authorList>
            <person name="Burmester A."/>
            <person name="Shelest E."/>
            <person name="Gloeckner G."/>
            <person name="Heddergott C."/>
            <person name="Schindler S."/>
            <person name="Staib P."/>
            <person name="Heidel A."/>
            <person name="Felder M."/>
            <person name="Petzold A."/>
            <person name="Szafranski K."/>
            <person name="Feuermann M."/>
            <person name="Pedruzzi I."/>
            <person name="Priebe S."/>
            <person name="Groth M."/>
            <person name="Winkler R."/>
            <person name="Li W."/>
            <person name="Kniemeyer O."/>
            <person name="Schroeckh V."/>
            <person name="Hertweck C."/>
            <person name="Hube B."/>
            <person name="White T.C."/>
            <person name="Platzer M."/>
            <person name="Guthke R."/>
            <person name="Heitman J."/>
            <person name="Woestemeyer J."/>
            <person name="Zipfel P.F."/>
            <person name="Monod M."/>
            <person name="Brakhage A.A."/>
        </authorList>
    </citation>
    <scope>NUCLEOTIDE SEQUENCE [LARGE SCALE GENOMIC DNA]</scope>
    <source>
        <strain evidence="5">HKI 0517</strain>
    </source>
</reference>
<evidence type="ECO:0000256" key="1">
    <source>
        <dbReference type="SAM" id="MobiDB-lite"/>
    </source>
</evidence>
<dbReference type="AlphaFoldDB" id="D4D2C1"/>
<dbReference type="Pfam" id="PF02845">
    <property type="entry name" value="CUE"/>
    <property type="match status" value="1"/>
</dbReference>
<dbReference type="Pfam" id="PF26286">
    <property type="entry name" value="UBA_10"/>
    <property type="match status" value="1"/>
</dbReference>
<dbReference type="Pfam" id="PF08590">
    <property type="entry name" value="DUF1771"/>
    <property type="match status" value="1"/>
</dbReference>
<dbReference type="SUPFAM" id="SSF160443">
    <property type="entry name" value="SMR domain-like"/>
    <property type="match status" value="1"/>
</dbReference>
<dbReference type="InterPro" id="IPR013899">
    <property type="entry name" value="DUF1771"/>
</dbReference>
<dbReference type="GeneID" id="9579932"/>
<feature type="compositionally biased region" description="Low complexity" evidence="1">
    <location>
        <begin position="465"/>
        <end position="479"/>
    </location>
</feature>